<accession>A0A091EG63</accession>
<protein>
    <submittedName>
        <fullName evidence="2">Uncharacterized protein</fullName>
    </submittedName>
</protein>
<reference evidence="2 3" key="1">
    <citation type="submission" date="2014-04" db="EMBL/GenBank/DDBJ databases">
        <title>Genome evolution of avian class.</title>
        <authorList>
            <person name="Zhang G."/>
            <person name="Li C."/>
        </authorList>
    </citation>
    <scope>NUCLEOTIDE SEQUENCE [LARGE SCALE GENOMIC DNA]</scope>
    <source>
        <strain evidence="2">BGI_N302</strain>
    </source>
</reference>
<evidence type="ECO:0000313" key="3">
    <source>
        <dbReference type="Proteomes" id="UP000052976"/>
    </source>
</evidence>
<dbReference type="EMBL" id="KK718294">
    <property type="protein sequence ID" value="KFO55607.1"/>
    <property type="molecule type" value="Genomic_DNA"/>
</dbReference>
<proteinExistence type="predicted"/>
<name>A0A091EG63_CORBR</name>
<feature type="region of interest" description="Disordered" evidence="1">
    <location>
        <begin position="1"/>
        <end position="37"/>
    </location>
</feature>
<evidence type="ECO:0000256" key="1">
    <source>
        <dbReference type="SAM" id="MobiDB-lite"/>
    </source>
</evidence>
<keyword evidence="3" id="KW-1185">Reference proteome</keyword>
<feature type="compositionally biased region" description="Polar residues" evidence="1">
    <location>
        <begin position="27"/>
        <end position="37"/>
    </location>
</feature>
<sequence>LSRLRRAVAGRGLPSGHSESAGPACCSRSSSAPQTSSCPRAFWRRRCCNGFLRAFPGTDTPHPV</sequence>
<evidence type="ECO:0000313" key="2">
    <source>
        <dbReference type="EMBL" id="KFO55607.1"/>
    </source>
</evidence>
<gene>
    <name evidence="2" type="ORF">N302_05394</name>
</gene>
<dbReference type="Proteomes" id="UP000052976">
    <property type="component" value="Unassembled WGS sequence"/>
</dbReference>
<organism evidence="2 3">
    <name type="scientific">Corvus brachyrhynchos</name>
    <name type="common">American crow</name>
    <dbReference type="NCBI Taxonomy" id="85066"/>
    <lineage>
        <taxon>Eukaryota</taxon>
        <taxon>Metazoa</taxon>
        <taxon>Chordata</taxon>
        <taxon>Craniata</taxon>
        <taxon>Vertebrata</taxon>
        <taxon>Euteleostomi</taxon>
        <taxon>Archelosauria</taxon>
        <taxon>Archosauria</taxon>
        <taxon>Dinosauria</taxon>
        <taxon>Saurischia</taxon>
        <taxon>Theropoda</taxon>
        <taxon>Coelurosauria</taxon>
        <taxon>Aves</taxon>
        <taxon>Neognathae</taxon>
        <taxon>Neoaves</taxon>
        <taxon>Telluraves</taxon>
        <taxon>Australaves</taxon>
        <taxon>Passeriformes</taxon>
        <taxon>Corvoidea</taxon>
        <taxon>Corvidae</taxon>
        <taxon>Corvus</taxon>
    </lineage>
</organism>
<feature type="non-terminal residue" evidence="2">
    <location>
        <position position="1"/>
    </location>
</feature>
<dbReference type="AlphaFoldDB" id="A0A091EG63"/>
<feature type="non-terminal residue" evidence="2">
    <location>
        <position position="64"/>
    </location>
</feature>